<dbReference type="GO" id="GO:0004386">
    <property type="term" value="F:helicase activity"/>
    <property type="evidence" value="ECO:0007669"/>
    <property type="project" value="UniProtKB-KW"/>
</dbReference>
<dbReference type="CDD" id="cd18785">
    <property type="entry name" value="SF2_C"/>
    <property type="match status" value="1"/>
</dbReference>
<evidence type="ECO:0000313" key="2">
    <source>
        <dbReference type="Proteomes" id="UP001519348"/>
    </source>
</evidence>
<keyword evidence="2" id="KW-1185">Reference proteome</keyword>
<keyword evidence="1" id="KW-0378">Hydrolase</keyword>
<sequence length="186" mass="22036">MMAEGFDFPNLKIAVIHQPHRSLASTLQFIGRFTRISDEKLGSAKFIAVNNEELLIENINLYREDAVWNNIIVNLSEKRIEEEVSNQQFIEAFELNDNLENEFNLYSINLNYHAKVFRTPYFNIEASIEISGYNLFKSYIYRDINTSVLIFQKHEKPRWTNNDSNIFNSNYECIIAQYDEQHNFIY</sequence>
<gene>
    <name evidence="1" type="ORF">J2Z27_000918</name>
</gene>
<proteinExistence type="predicted"/>
<dbReference type="Proteomes" id="UP001519348">
    <property type="component" value="Unassembled WGS sequence"/>
</dbReference>
<keyword evidence="1" id="KW-0547">Nucleotide-binding</keyword>
<reference evidence="1 2" key="1">
    <citation type="submission" date="2021-03" db="EMBL/GenBank/DDBJ databases">
        <title>Genomic Encyclopedia of Type Strains, Phase IV (KMG-IV): sequencing the most valuable type-strain genomes for metagenomic binning, comparative biology and taxonomic classification.</title>
        <authorList>
            <person name="Goeker M."/>
        </authorList>
    </citation>
    <scope>NUCLEOTIDE SEQUENCE [LARGE SCALE GENOMIC DNA]</scope>
    <source>
        <strain evidence="1 2">DSM 22420</strain>
    </source>
</reference>
<dbReference type="SUPFAM" id="SSF52540">
    <property type="entry name" value="P-loop containing nucleoside triphosphate hydrolases"/>
    <property type="match status" value="1"/>
</dbReference>
<accession>A0ABS4HM35</accession>
<dbReference type="EMBL" id="JAGGKN010000002">
    <property type="protein sequence ID" value="MBP1951883.1"/>
    <property type="molecule type" value="Genomic_DNA"/>
</dbReference>
<name>A0ABS4HM35_9STAP</name>
<evidence type="ECO:0000313" key="1">
    <source>
        <dbReference type="EMBL" id="MBP1951883.1"/>
    </source>
</evidence>
<comment type="caution">
    <text evidence="1">The sequence shown here is derived from an EMBL/GenBank/DDBJ whole genome shotgun (WGS) entry which is preliminary data.</text>
</comment>
<keyword evidence="1" id="KW-0347">Helicase</keyword>
<protein>
    <submittedName>
        <fullName evidence="1">Superfamily II DNA or RNA helicase</fullName>
    </submittedName>
</protein>
<dbReference type="Gene3D" id="3.40.50.300">
    <property type="entry name" value="P-loop containing nucleotide triphosphate hydrolases"/>
    <property type="match status" value="1"/>
</dbReference>
<keyword evidence="1" id="KW-0067">ATP-binding</keyword>
<dbReference type="InterPro" id="IPR027417">
    <property type="entry name" value="P-loop_NTPase"/>
</dbReference>
<organism evidence="1 2">
    <name type="scientific">Jeotgalicoccus aerolatus</name>
    <dbReference type="NCBI Taxonomy" id="709510"/>
    <lineage>
        <taxon>Bacteria</taxon>
        <taxon>Bacillati</taxon>
        <taxon>Bacillota</taxon>
        <taxon>Bacilli</taxon>
        <taxon>Bacillales</taxon>
        <taxon>Staphylococcaceae</taxon>
        <taxon>Jeotgalicoccus</taxon>
    </lineage>
</organism>